<evidence type="ECO:0000313" key="1">
    <source>
        <dbReference type="EMBL" id="MBB1158141.1"/>
    </source>
</evidence>
<comment type="caution">
    <text evidence="1">The sequence shown here is derived from an EMBL/GenBank/DDBJ whole genome shotgun (WGS) entry which is preliminary data.</text>
</comment>
<evidence type="ECO:0000313" key="2">
    <source>
        <dbReference type="Proteomes" id="UP000526734"/>
    </source>
</evidence>
<dbReference type="Proteomes" id="UP000526734">
    <property type="component" value="Unassembled WGS sequence"/>
</dbReference>
<dbReference type="EMBL" id="JACGZW010000012">
    <property type="protein sequence ID" value="MBB1158141.1"/>
    <property type="molecule type" value="Genomic_DNA"/>
</dbReference>
<name>A0A7W3ZE22_9PSEU</name>
<keyword evidence="2" id="KW-1185">Reference proteome</keyword>
<organism evidence="1 2">
    <name type="scientific">Amycolatopsis dendrobii</name>
    <dbReference type="NCBI Taxonomy" id="2760662"/>
    <lineage>
        <taxon>Bacteria</taxon>
        <taxon>Bacillati</taxon>
        <taxon>Actinomycetota</taxon>
        <taxon>Actinomycetes</taxon>
        <taxon>Pseudonocardiales</taxon>
        <taxon>Pseudonocardiaceae</taxon>
        <taxon>Amycolatopsis</taxon>
    </lineage>
</organism>
<dbReference type="RefSeq" id="WP_182894898.1">
    <property type="nucleotide sequence ID" value="NZ_JACGZW010000012.1"/>
</dbReference>
<protein>
    <submittedName>
        <fullName evidence="1">Uncharacterized protein</fullName>
    </submittedName>
</protein>
<reference evidence="1 2" key="1">
    <citation type="submission" date="2020-08" db="EMBL/GenBank/DDBJ databases">
        <title>Amycolatopsis sp. nov. DR6-1 isolated from Dendrobium heterocarpum.</title>
        <authorList>
            <person name="Tedsree N."/>
            <person name="Kuncharoen N."/>
            <person name="Likhitwitayawuid K."/>
            <person name="Tanasupawat S."/>
        </authorList>
    </citation>
    <scope>NUCLEOTIDE SEQUENCE [LARGE SCALE GENOMIC DNA]</scope>
    <source>
        <strain evidence="1 2">DR6-1</strain>
    </source>
</reference>
<proteinExistence type="predicted"/>
<gene>
    <name evidence="1" type="ORF">H4281_33770</name>
</gene>
<accession>A0A7W3ZE22</accession>
<dbReference type="AlphaFoldDB" id="A0A7W3ZE22"/>
<sequence length="145" mass="16171">MMHVATPGRLPLTLNRKFHLSNYVSSHAQVLLRSGRSGYHDGEYLKYDSMVDVLFKNVSALAVVDSYYPLVISEAEPSDFERFSALLNVELGNRKLYVLRGSDSMGYIVAGALYWADDPEGSASEESVLLGYQRARAVEVFEARS</sequence>